<organism evidence="2 3">
    <name type="scientific">Christiangramia salexigens</name>
    <dbReference type="NCBI Taxonomy" id="1913577"/>
    <lineage>
        <taxon>Bacteria</taxon>
        <taxon>Pseudomonadati</taxon>
        <taxon>Bacteroidota</taxon>
        <taxon>Flavobacteriia</taxon>
        <taxon>Flavobacteriales</taxon>
        <taxon>Flavobacteriaceae</taxon>
        <taxon>Christiangramia</taxon>
    </lineage>
</organism>
<evidence type="ECO:0000313" key="2">
    <source>
        <dbReference type="EMBL" id="APG60175.1"/>
    </source>
</evidence>
<dbReference type="STRING" id="1913577.LPB144_07005"/>
<name>A0A1L3J4X1_9FLAO</name>
<dbReference type="KEGG" id="grl:LPB144_07005"/>
<accession>A0A1L3J4X1</accession>
<evidence type="ECO:0000313" key="3">
    <source>
        <dbReference type="Proteomes" id="UP000182510"/>
    </source>
</evidence>
<protein>
    <recommendedName>
        <fullName evidence="4">YhhN-like protein</fullName>
    </recommendedName>
</protein>
<dbReference type="OrthoDB" id="1424693at2"/>
<feature type="transmembrane region" description="Helical" evidence="1">
    <location>
        <begin position="82"/>
        <end position="100"/>
    </location>
</feature>
<evidence type="ECO:0008006" key="4">
    <source>
        <dbReference type="Google" id="ProtNLM"/>
    </source>
</evidence>
<keyword evidence="1" id="KW-0472">Membrane</keyword>
<feature type="transmembrane region" description="Helical" evidence="1">
    <location>
        <begin position="54"/>
        <end position="70"/>
    </location>
</feature>
<proteinExistence type="predicted"/>
<keyword evidence="1" id="KW-0812">Transmembrane</keyword>
<feature type="transmembrane region" description="Helical" evidence="1">
    <location>
        <begin position="139"/>
        <end position="159"/>
    </location>
</feature>
<keyword evidence="1" id="KW-1133">Transmembrane helix</keyword>
<feature type="transmembrane region" description="Helical" evidence="1">
    <location>
        <begin position="107"/>
        <end position="127"/>
    </location>
</feature>
<reference evidence="2 3" key="1">
    <citation type="submission" date="2016-11" db="EMBL/GenBank/DDBJ databases">
        <title>Gramella sp. LPB0144 isolated from marine environment.</title>
        <authorList>
            <person name="Kim E."/>
            <person name="Yi H."/>
        </authorList>
    </citation>
    <scope>NUCLEOTIDE SEQUENCE [LARGE SCALE GENOMIC DNA]</scope>
    <source>
        <strain evidence="2 3">LPB0144</strain>
    </source>
</reference>
<evidence type="ECO:0000256" key="1">
    <source>
        <dbReference type="SAM" id="Phobius"/>
    </source>
</evidence>
<dbReference type="Proteomes" id="UP000182510">
    <property type="component" value="Chromosome"/>
</dbReference>
<dbReference type="AlphaFoldDB" id="A0A1L3J4X1"/>
<dbReference type="EMBL" id="CP018153">
    <property type="protein sequence ID" value="APG60175.1"/>
    <property type="molecule type" value="Genomic_DNA"/>
</dbReference>
<keyword evidence="3" id="KW-1185">Reference proteome</keyword>
<sequence length="232" mass="27120">MPPKLLLPILTIFLLVANIFVISEFEMDYSRWSRLISTGLYFLVLLWQNTYGKRIFWVFVLFLIADILLFQYENNLVNTATFLIRITAYILLVLTVAPELRNLKTNLFQKVVFGVVLGLNLGMLFFLLEMVPSKFKYPFLEFFFVIYGMSMIALVIAAISYNNRYANKISFYFTAGTLFLVFSDITSFIAYYLEFSEFYYADRIFYLLGAAVLVKFTLFNRSHEAVPEFESL</sequence>
<dbReference type="RefSeq" id="WP_072552822.1">
    <property type="nucleotide sequence ID" value="NZ_CP018153.1"/>
</dbReference>
<gene>
    <name evidence="2" type="ORF">LPB144_07005</name>
</gene>
<feature type="transmembrane region" description="Helical" evidence="1">
    <location>
        <begin position="171"/>
        <end position="192"/>
    </location>
</feature>